<organism evidence="6 7">
    <name type="scientific">Mycolicibacterium anyangense</name>
    <dbReference type="NCBI Taxonomy" id="1431246"/>
    <lineage>
        <taxon>Bacteria</taxon>
        <taxon>Bacillati</taxon>
        <taxon>Actinomycetota</taxon>
        <taxon>Actinomycetes</taxon>
        <taxon>Mycobacteriales</taxon>
        <taxon>Mycobacteriaceae</taxon>
        <taxon>Mycolicibacterium</taxon>
    </lineage>
</organism>
<dbReference type="GO" id="GO:0046306">
    <property type="term" value="P:alkanesulfonate catabolic process"/>
    <property type="evidence" value="ECO:0007669"/>
    <property type="project" value="TreeGrafter"/>
</dbReference>
<evidence type="ECO:0000256" key="1">
    <source>
        <dbReference type="ARBA" id="ARBA00022630"/>
    </source>
</evidence>
<feature type="domain" description="Luciferase-like" evidence="5">
    <location>
        <begin position="20"/>
        <end position="239"/>
    </location>
</feature>
<dbReference type="InterPro" id="IPR036661">
    <property type="entry name" value="Luciferase-like_sf"/>
</dbReference>
<dbReference type="InterPro" id="IPR011251">
    <property type="entry name" value="Luciferase-like_dom"/>
</dbReference>
<protein>
    <submittedName>
        <fullName evidence="6">LLM class F420-dependent oxidoreductase</fullName>
    </submittedName>
</protein>
<dbReference type="Proteomes" id="UP000467249">
    <property type="component" value="Chromosome"/>
</dbReference>
<evidence type="ECO:0000313" key="6">
    <source>
        <dbReference type="EMBL" id="BBZ76526.1"/>
    </source>
</evidence>
<evidence type="ECO:0000256" key="2">
    <source>
        <dbReference type="ARBA" id="ARBA00022643"/>
    </source>
</evidence>
<evidence type="ECO:0000259" key="5">
    <source>
        <dbReference type="Pfam" id="PF00296"/>
    </source>
</evidence>
<keyword evidence="3" id="KW-0560">Oxidoreductase</keyword>
<dbReference type="InterPro" id="IPR019921">
    <property type="entry name" value="Lucif-like_OxRdtase_Rv2161c"/>
</dbReference>
<dbReference type="NCBIfam" id="TIGR03619">
    <property type="entry name" value="F420_Rv2161c"/>
    <property type="match status" value="1"/>
</dbReference>
<proteinExistence type="predicted"/>
<evidence type="ECO:0000256" key="4">
    <source>
        <dbReference type="ARBA" id="ARBA00023033"/>
    </source>
</evidence>
<dbReference type="InterPro" id="IPR050172">
    <property type="entry name" value="SsuD_RutA_monooxygenase"/>
</dbReference>
<dbReference type="PANTHER" id="PTHR42847">
    <property type="entry name" value="ALKANESULFONATE MONOOXYGENASE"/>
    <property type="match status" value="1"/>
</dbReference>
<keyword evidence="1" id="KW-0285">Flavoprotein</keyword>
<dbReference type="AlphaFoldDB" id="A0A6N4W3K6"/>
<name>A0A6N4W3K6_9MYCO</name>
<dbReference type="Gene3D" id="3.20.20.30">
    <property type="entry name" value="Luciferase-like domain"/>
    <property type="match status" value="1"/>
</dbReference>
<keyword evidence="2" id="KW-0288">FMN</keyword>
<reference evidence="6 7" key="1">
    <citation type="journal article" date="2019" name="Emerg. Microbes Infect.">
        <title>Comprehensive subspecies identification of 175 nontuberculous mycobacteria species based on 7547 genomic profiles.</title>
        <authorList>
            <person name="Matsumoto Y."/>
            <person name="Kinjo T."/>
            <person name="Motooka D."/>
            <person name="Nabeya D."/>
            <person name="Jung N."/>
            <person name="Uechi K."/>
            <person name="Horii T."/>
            <person name="Iida T."/>
            <person name="Fujita J."/>
            <person name="Nakamura S."/>
        </authorList>
    </citation>
    <scope>NUCLEOTIDE SEQUENCE [LARGE SCALE GENOMIC DNA]</scope>
    <source>
        <strain evidence="6 7">JCM 30275</strain>
    </source>
</reference>
<keyword evidence="7" id="KW-1185">Reference proteome</keyword>
<dbReference type="PANTHER" id="PTHR42847:SF4">
    <property type="entry name" value="ALKANESULFONATE MONOOXYGENASE-RELATED"/>
    <property type="match status" value="1"/>
</dbReference>
<accession>A0A6N4W3K6</accession>
<dbReference type="SUPFAM" id="SSF51679">
    <property type="entry name" value="Bacterial luciferase-like"/>
    <property type="match status" value="1"/>
</dbReference>
<dbReference type="KEGG" id="many:MANY_18630"/>
<dbReference type="Pfam" id="PF00296">
    <property type="entry name" value="Bac_luciferase"/>
    <property type="match status" value="1"/>
</dbReference>
<dbReference type="EMBL" id="AP022620">
    <property type="protein sequence ID" value="BBZ76526.1"/>
    <property type="molecule type" value="Genomic_DNA"/>
</dbReference>
<keyword evidence="4" id="KW-0503">Monooxygenase</keyword>
<evidence type="ECO:0000256" key="3">
    <source>
        <dbReference type="ARBA" id="ARBA00023002"/>
    </source>
</evidence>
<sequence length="293" mass="32654">MGEGYNGMKFYVSCAFLKTSDVIEIAKAADDLGYEGLGIPDHVVNLEKLATPYPYTPDGERRWQPFTDWPDPWVLVGALAQATERLKFLTTVYIPAMRDPYSAAKAIGTAAYLADGRVELGIGVGWCEEEFTLMGQQFAKRGKRTDEMIRLMRTLWEPGWTEFDGEFYQTPRLEMTPTPPPIPVYSGGLSDIALRRAAGLDGWIGDLITLDQAVERVEKVRALRAEKGLTMDGYTVVTPLSDAFLPEHYDRAAAAGIHGIITMPWVFYCGPDATVAEKIDGMRRFRNDLKLDA</sequence>
<evidence type="ECO:0000313" key="7">
    <source>
        <dbReference type="Proteomes" id="UP000467249"/>
    </source>
</evidence>
<gene>
    <name evidence="6" type="ORF">MANY_18630</name>
</gene>
<dbReference type="GO" id="GO:0008726">
    <property type="term" value="F:alkanesulfonate monooxygenase activity"/>
    <property type="evidence" value="ECO:0007669"/>
    <property type="project" value="TreeGrafter"/>
</dbReference>